<organism evidence="1 2">
    <name type="scientific">Crocosphaera chwakensis CCY0110</name>
    <dbReference type="NCBI Taxonomy" id="391612"/>
    <lineage>
        <taxon>Bacteria</taxon>
        <taxon>Bacillati</taxon>
        <taxon>Cyanobacteriota</taxon>
        <taxon>Cyanophyceae</taxon>
        <taxon>Oscillatoriophycideae</taxon>
        <taxon>Chroococcales</taxon>
        <taxon>Aphanothecaceae</taxon>
        <taxon>Crocosphaera</taxon>
        <taxon>Crocosphaera chwakensis</taxon>
    </lineage>
</organism>
<name>A3IHY8_9CHRO</name>
<gene>
    <name evidence="1" type="ORF">CY0110_16532</name>
</gene>
<comment type="caution">
    <text evidence="1">The sequence shown here is derived from an EMBL/GenBank/DDBJ whole genome shotgun (WGS) entry which is preliminary data.</text>
</comment>
<reference evidence="1 2" key="1">
    <citation type="submission" date="2007-03" db="EMBL/GenBank/DDBJ databases">
        <authorList>
            <person name="Stal L."/>
            <person name="Ferriera S."/>
            <person name="Johnson J."/>
            <person name="Kravitz S."/>
            <person name="Beeson K."/>
            <person name="Sutton G."/>
            <person name="Rogers Y.-H."/>
            <person name="Friedman R."/>
            <person name="Frazier M."/>
            <person name="Venter J.C."/>
        </authorList>
    </citation>
    <scope>NUCLEOTIDE SEQUENCE [LARGE SCALE GENOMIC DNA]</scope>
    <source>
        <strain evidence="1 2">CCY0110</strain>
    </source>
</reference>
<dbReference type="EMBL" id="AAXW01000002">
    <property type="protein sequence ID" value="EAZ93420.1"/>
    <property type="molecule type" value="Genomic_DNA"/>
</dbReference>
<accession>A3IHY8</accession>
<proteinExistence type="predicted"/>
<protein>
    <submittedName>
        <fullName evidence="1">Uncharacterized protein</fullName>
    </submittedName>
</protein>
<evidence type="ECO:0000313" key="1">
    <source>
        <dbReference type="EMBL" id="EAZ93420.1"/>
    </source>
</evidence>
<dbReference type="AlphaFoldDB" id="A3IHY8"/>
<dbReference type="Proteomes" id="UP000003781">
    <property type="component" value="Unassembled WGS sequence"/>
</dbReference>
<keyword evidence="2" id="KW-1185">Reference proteome</keyword>
<sequence length="30" mass="3377">MVNGETGCFLTGWILLKGFKELSHKPLSRN</sequence>
<evidence type="ECO:0000313" key="2">
    <source>
        <dbReference type="Proteomes" id="UP000003781"/>
    </source>
</evidence>